<dbReference type="RefSeq" id="XP_019011591.2">
    <property type="nucleotide sequence ID" value="XM_019155437.2"/>
</dbReference>
<gene>
    <name evidence="2" type="ORF">I206_105401</name>
</gene>
<feature type="compositionally biased region" description="Acidic residues" evidence="1">
    <location>
        <begin position="208"/>
        <end position="224"/>
    </location>
</feature>
<protein>
    <submittedName>
        <fullName evidence="2">Uncharacterized protein</fullName>
    </submittedName>
</protein>
<evidence type="ECO:0000313" key="3">
    <source>
        <dbReference type="Proteomes" id="UP000094020"/>
    </source>
</evidence>
<name>A0AAJ8L8C7_9TREE</name>
<dbReference type="EMBL" id="CP144525">
    <property type="protein sequence ID" value="WWC71445.1"/>
    <property type="molecule type" value="Genomic_DNA"/>
</dbReference>
<keyword evidence="3" id="KW-1185">Reference proteome</keyword>
<feature type="compositionally biased region" description="Acidic residues" evidence="1">
    <location>
        <begin position="394"/>
        <end position="403"/>
    </location>
</feature>
<accession>A0AAJ8L8C7</accession>
<dbReference type="Proteomes" id="UP000094020">
    <property type="component" value="Chromosome 7"/>
</dbReference>
<proteinExistence type="predicted"/>
<evidence type="ECO:0000313" key="2">
    <source>
        <dbReference type="EMBL" id="WWC71445.1"/>
    </source>
</evidence>
<organism evidence="2 3">
    <name type="scientific">Kwoniella pini CBS 10737</name>
    <dbReference type="NCBI Taxonomy" id="1296096"/>
    <lineage>
        <taxon>Eukaryota</taxon>
        <taxon>Fungi</taxon>
        <taxon>Dikarya</taxon>
        <taxon>Basidiomycota</taxon>
        <taxon>Agaricomycotina</taxon>
        <taxon>Tremellomycetes</taxon>
        <taxon>Tremellales</taxon>
        <taxon>Cryptococcaceae</taxon>
        <taxon>Kwoniella</taxon>
    </lineage>
</organism>
<reference evidence="2" key="1">
    <citation type="submission" date="2013-07" db="EMBL/GenBank/DDBJ databases">
        <authorList>
            <consortium name="The Broad Institute Genome Sequencing Platform"/>
            <person name="Cuomo C."/>
            <person name="Litvintseva A."/>
            <person name="Chen Y."/>
            <person name="Heitman J."/>
            <person name="Sun S."/>
            <person name="Springer D."/>
            <person name="Dromer F."/>
            <person name="Young S.K."/>
            <person name="Zeng Q."/>
            <person name="Gargeya S."/>
            <person name="Fitzgerald M."/>
            <person name="Abouelleil A."/>
            <person name="Alvarado L."/>
            <person name="Berlin A.M."/>
            <person name="Chapman S.B."/>
            <person name="Dewar J."/>
            <person name="Goldberg J."/>
            <person name="Griggs A."/>
            <person name="Gujja S."/>
            <person name="Hansen M."/>
            <person name="Howarth C."/>
            <person name="Imamovic A."/>
            <person name="Larimer J."/>
            <person name="McCowan C."/>
            <person name="Murphy C."/>
            <person name="Pearson M."/>
            <person name="Priest M."/>
            <person name="Roberts A."/>
            <person name="Saif S."/>
            <person name="Shea T."/>
            <person name="Sykes S."/>
            <person name="Wortman J."/>
            <person name="Nusbaum C."/>
            <person name="Birren B."/>
        </authorList>
    </citation>
    <scope>NUCLEOTIDE SEQUENCE</scope>
    <source>
        <strain evidence="2">CBS 10737</strain>
    </source>
</reference>
<feature type="region of interest" description="Disordered" evidence="1">
    <location>
        <begin position="364"/>
        <end position="405"/>
    </location>
</feature>
<dbReference type="AlphaFoldDB" id="A0AAJ8L8C7"/>
<feature type="compositionally biased region" description="Polar residues" evidence="1">
    <location>
        <begin position="364"/>
        <end position="373"/>
    </location>
</feature>
<evidence type="ECO:0000256" key="1">
    <source>
        <dbReference type="SAM" id="MobiDB-lite"/>
    </source>
</evidence>
<reference evidence="2" key="2">
    <citation type="submission" date="2024-02" db="EMBL/GenBank/DDBJ databases">
        <title>Comparative genomics of Cryptococcus and Kwoniella reveals pathogenesis evolution and contrasting modes of karyotype evolution via chromosome fusion or intercentromeric recombination.</title>
        <authorList>
            <person name="Coelho M.A."/>
            <person name="David-Palma M."/>
            <person name="Shea T."/>
            <person name="Bowers K."/>
            <person name="McGinley-Smith S."/>
            <person name="Mohammad A.W."/>
            <person name="Gnirke A."/>
            <person name="Yurkov A.M."/>
            <person name="Nowrousian M."/>
            <person name="Sun S."/>
            <person name="Cuomo C.A."/>
            <person name="Heitman J."/>
        </authorList>
    </citation>
    <scope>NUCLEOTIDE SEQUENCE</scope>
    <source>
        <strain evidence="2">CBS 10737</strain>
    </source>
</reference>
<sequence>MEQSIAGPSSTTNIPISTFQSSITPSSIIPPSLPTILESLNNLLINQQNRNLSLTHLNPYVSNQERKGKSKDERQIINNLKESISNLRYILNESNDIEEQNRLIRGLKEISNHQNNLLSILPNFQPNLSSSSSSSSSSLNEKSISFPSNLLLLNPIELLEKISLEIKLQCFIEDSQFGLMKSSLAIAGNKFVCDVDLIDNISYSQNQQEEEEEDDDDDNLEDENMNNINKNNNIKKSIENQNLTNSEKIKLSKISFNHITFSENTEKSEYITFILKFLIEDYLNIFYNDQIDNWKKQNVLENLKSGLKELKELDEYTTEQGKDGFEELEKIVKVMEEFKTNESQSKIYNTKSLSIFPTFHLLPPTSSSSEEQSNNPIIKIRPPNPGEKVPSPTFDEEGNEDVNMDNNDLGIKDWIIEIEDELIVRRNFLNQEIELKDTLNGIKIENLLYLPYQSSPIITSSLNQQIQMFPYSSNFIHSSNFNQNGNSRDKDNETQGNMIEQRWSMVQPGPTAFVIGRIGIPSTQLELSKILNSIRNQIILNKLFKSIFKVDHLVPDQLNQEEEDDEDQTNLDDLLSSEQQQSIPINLTLTQSEFQINFPLINDKDGKVKIVYVIVKPSRKGAGLVDIYVDQQLLDVHIETDSELDLVKILKRIIVKVKAD</sequence>
<dbReference type="GeneID" id="30172062"/>
<dbReference type="KEGG" id="kpin:30172062"/>
<feature type="region of interest" description="Disordered" evidence="1">
    <location>
        <begin position="204"/>
        <end position="233"/>
    </location>
</feature>